<gene>
    <name evidence="5" type="ordered locus">CRES_0523</name>
</gene>
<dbReference type="HOGENOM" id="CLU_027938_4_4_11"/>
<evidence type="ECO:0000256" key="1">
    <source>
        <dbReference type="ARBA" id="ARBA00022679"/>
    </source>
</evidence>
<evidence type="ECO:0000256" key="3">
    <source>
        <dbReference type="SAM" id="MobiDB-lite"/>
    </source>
</evidence>
<dbReference type="SUPFAM" id="SSF69593">
    <property type="entry name" value="Glycerol-3-phosphate (1)-acyltransferase"/>
    <property type="match status" value="1"/>
</dbReference>
<keyword evidence="2" id="KW-0012">Acyltransferase</keyword>
<proteinExistence type="predicted"/>
<dbReference type="KEGG" id="crd:CRES_0523"/>
<dbReference type="SMART" id="SM00563">
    <property type="entry name" value="PlsC"/>
    <property type="match status" value="1"/>
</dbReference>
<keyword evidence="1" id="KW-0808">Transferase</keyword>
<accession>F8DYP4</accession>
<dbReference type="GO" id="GO:0006654">
    <property type="term" value="P:phosphatidic acid biosynthetic process"/>
    <property type="evidence" value="ECO:0007669"/>
    <property type="project" value="TreeGrafter"/>
</dbReference>
<evidence type="ECO:0000259" key="4">
    <source>
        <dbReference type="SMART" id="SM00563"/>
    </source>
</evidence>
<keyword evidence="6" id="KW-1185">Reference proteome</keyword>
<dbReference type="GO" id="GO:0003841">
    <property type="term" value="F:1-acylglycerol-3-phosphate O-acyltransferase activity"/>
    <property type="evidence" value="ECO:0007669"/>
    <property type="project" value="TreeGrafter"/>
</dbReference>
<name>F8DYP4_CORRG</name>
<protein>
    <recommendedName>
        <fullName evidence="4">Phospholipid/glycerol acyltransferase domain-containing protein</fullName>
    </recommendedName>
</protein>
<dbReference type="CDD" id="cd07989">
    <property type="entry name" value="LPLAT_AGPAT-like"/>
    <property type="match status" value="1"/>
</dbReference>
<organism evidence="5 6">
    <name type="scientific">Corynebacterium resistens (strain DSM 45100 / JCM 12819 / GTC 2026 / SICGH 158)</name>
    <dbReference type="NCBI Taxonomy" id="662755"/>
    <lineage>
        <taxon>Bacteria</taxon>
        <taxon>Bacillati</taxon>
        <taxon>Actinomycetota</taxon>
        <taxon>Actinomycetes</taxon>
        <taxon>Mycobacteriales</taxon>
        <taxon>Corynebacteriaceae</taxon>
        <taxon>Corynebacterium</taxon>
    </lineage>
</organism>
<dbReference type="PANTHER" id="PTHR10434">
    <property type="entry name" value="1-ACYL-SN-GLYCEROL-3-PHOSPHATE ACYLTRANSFERASE"/>
    <property type="match status" value="1"/>
</dbReference>
<dbReference type="AlphaFoldDB" id="F8DYP4"/>
<feature type="compositionally biased region" description="Basic and acidic residues" evidence="3">
    <location>
        <begin position="262"/>
        <end position="293"/>
    </location>
</feature>
<dbReference type="GO" id="GO:0005886">
    <property type="term" value="C:plasma membrane"/>
    <property type="evidence" value="ECO:0007669"/>
    <property type="project" value="TreeGrafter"/>
</dbReference>
<sequence length="317" mass="36120">MANTKDRFIQLPEGFTPASDHREEAREFPYARVIIPIAKKWMDWVQNLDVRIVAPENIPATGGAMIAINHTGYWDFVYGGIPAHFNGNRLVRFMAKKEIFDVKGVGALMRAMKHIPVDRADGQASVEEAIRRLRKGQLVGIFPEATISRSFEIKEFRQGAAKIAYDAQVPLIPLTIWGSQQVWTKGFKPVWRPKNAKLVMIVGEPVEVTADAAETTERLHSAMVQQLEENRRIYEQEFGPMPKGEYWVPASLGGTAPSLEEATIKDREDQAERKRKRAEAEVEAKRRREEEKQQLAAAPAWKKPVVRLQQRLSRKKR</sequence>
<dbReference type="Proteomes" id="UP000000492">
    <property type="component" value="Chromosome"/>
</dbReference>
<dbReference type="OrthoDB" id="3210041at2"/>
<evidence type="ECO:0000256" key="2">
    <source>
        <dbReference type="ARBA" id="ARBA00023315"/>
    </source>
</evidence>
<dbReference type="PANTHER" id="PTHR10434:SF55">
    <property type="entry name" value="POSSIBLE ACYLTRANSFERASE"/>
    <property type="match status" value="1"/>
</dbReference>
<reference evidence="5 6" key="1">
    <citation type="journal article" date="2012" name="BMC Genomics">
        <title>Complete genome sequence, lifestyle, and multi-drug resistance of the human pathogen Corynebacterium resistens DSM 45100 isolated from blood samples of a leukemia patient.</title>
        <authorList>
            <person name="Schroder J."/>
            <person name="Maus I."/>
            <person name="Meyer K."/>
            <person name="Wordemann S."/>
            <person name="Blom J."/>
            <person name="Jaenicke S."/>
            <person name="Schneider J."/>
            <person name="Trost E."/>
            <person name="Tauch A."/>
        </authorList>
    </citation>
    <scope>NUCLEOTIDE SEQUENCE [LARGE SCALE GENOMIC DNA]</scope>
    <source>
        <strain evidence="6">DSM 45100 / JCM 12819 / CCUG 50093 / GTC 2026 / SICGH 158</strain>
    </source>
</reference>
<dbReference type="eggNOG" id="COG0204">
    <property type="taxonomic scope" value="Bacteria"/>
</dbReference>
<feature type="domain" description="Phospholipid/glycerol acyltransferase" evidence="4">
    <location>
        <begin position="64"/>
        <end position="179"/>
    </location>
</feature>
<feature type="region of interest" description="Disordered" evidence="3">
    <location>
        <begin position="262"/>
        <end position="317"/>
    </location>
</feature>
<dbReference type="RefSeq" id="WP_013887911.1">
    <property type="nucleotide sequence ID" value="NC_015673.1"/>
</dbReference>
<evidence type="ECO:0000313" key="5">
    <source>
        <dbReference type="EMBL" id="AEI08886.1"/>
    </source>
</evidence>
<dbReference type="Pfam" id="PF01553">
    <property type="entry name" value="Acyltransferase"/>
    <property type="match status" value="1"/>
</dbReference>
<evidence type="ECO:0000313" key="6">
    <source>
        <dbReference type="Proteomes" id="UP000000492"/>
    </source>
</evidence>
<dbReference type="STRING" id="662755.CRES_0523"/>
<dbReference type="InterPro" id="IPR002123">
    <property type="entry name" value="Plipid/glycerol_acylTrfase"/>
</dbReference>
<dbReference type="EMBL" id="CP002857">
    <property type="protein sequence ID" value="AEI08886.1"/>
    <property type="molecule type" value="Genomic_DNA"/>
</dbReference>